<feature type="transmembrane region" description="Helical" evidence="2">
    <location>
        <begin position="118"/>
        <end position="141"/>
    </location>
</feature>
<feature type="transmembrane region" description="Helical" evidence="2">
    <location>
        <begin position="21"/>
        <end position="39"/>
    </location>
</feature>
<dbReference type="OMA" id="MQKDEQN"/>
<feature type="compositionally biased region" description="Polar residues" evidence="1">
    <location>
        <begin position="210"/>
        <end position="237"/>
    </location>
</feature>
<evidence type="ECO:0000256" key="1">
    <source>
        <dbReference type="SAM" id="MobiDB-lite"/>
    </source>
</evidence>
<sequence length="479" mass="55935">MSSKVKNLYLTLRLRLEELRVVTIKTFQIGINILLFASLRGDQKAKNQNSLQQYGLTSQKQLQQAQQISSSLYNHNFGSFYPEFIRASITLYLVGLVINLLHTEILNVINKKFMLQKCVGTIVIVFLHILDLMIINDYLILNSEYSNLTQAVSDIYVDSVRKQKDMIQLFEAVIRQLVNINRFLSVFFQASALWGEGIRKLIKNKKKTWGTTDSQLSSPQPQEKTQLNQVPPVNAMNNKMKGQKKEVVQHSGKKKKTQQQQQQQQQIEKSNEERGQSIEKKKKKLLDKKSQKLSPKEYEQQIETKIDESQQLVLSKQVSLMQKDEQNNSTQAGSNGTKSLFDHKIKSNRSESFPTKLNQQVEISQKYLRYSSQNQKKQIEQKKQIRPLYDKLYKFNLQTNVDKYEIKVHSIIEMNNSINKIAQENSWNSFLTINVKLNYWKEAYQQMQTQEIKEELQKIIAQYALYLMNQHAQNQEIVE</sequence>
<feature type="transmembrane region" description="Helical" evidence="2">
    <location>
        <begin position="84"/>
        <end position="106"/>
    </location>
</feature>
<reference evidence="3" key="1">
    <citation type="submission" date="2021-01" db="EMBL/GenBank/DDBJ databases">
        <authorList>
            <consortium name="Genoscope - CEA"/>
            <person name="William W."/>
        </authorList>
    </citation>
    <scope>NUCLEOTIDE SEQUENCE</scope>
</reference>
<dbReference type="AlphaFoldDB" id="A0A8S1PCP7"/>
<feature type="region of interest" description="Disordered" evidence="1">
    <location>
        <begin position="210"/>
        <end position="296"/>
    </location>
</feature>
<keyword evidence="4" id="KW-1185">Reference proteome</keyword>
<dbReference type="EMBL" id="CAJJDM010000115">
    <property type="protein sequence ID" value="CAD8100513.1"/>
    <property type="molecule type" value="Genomic_DNA"/>
</dbReference>
<proteinExistence type="predicted"/>
<evidence type="ECO:0000313" key="3">
    <source>
        <dbReference type="EMBL" id="CAD8100513.1"/>
    </source>
</evidence>
<evidence type="ECO:0000313" key="4">
    <source>
        <dbReference type="Proteomes" id="UP000688137"/>
    </source>
</evidence>
<feature type="compositionally biased region" description="Basic and acidic residues" evidence="1">
    <location>
        <begin position="287"/>
        <end position="296"/>
    </location>
</feature>
<feature type="compositionally biased region" description="Basic and acidic residues" evidence="1">
    <location>
        <begin position="269"/>
        <end position="279"/>
    </location>
</feature>
<keyword evidence="2" id="KW-1133">Transmembrane helix</keyword>
<organism evidence="3 4">
    <name type="scientific">Paramecium primaurelia</name>
    <dbReference type="NCBI Taxonomy" id="5886"/>
    <lineage>
        <taxon>Eukaryota</taxon>
        <taxon>Sar</taxon>
        <taxon>Alveolata</taxon>
        <taxon>Ciliophora</taxon>
        <taxon>Intramacronucleata</taxon>
        <taxon>Oligohymenophorea</taxon>
        <taxon>Peniculida</taxon>
        <taxon>Parameciidae</taxon>
        <taxon>Paramecium</taxon>
    </lineage>
</organism>
<gene>
    <name evidence="3" type="ORF">PPRIM_AZ9-3.1.T1120153</name>
</gene>
<name>A0A8S1PCP7_PARPR</name>
<evidence type="ECO:0008006" key="5">
    <source>
        <dbReference type="Google" id="ProtNLM"/>
    </source>
</evidence>
<accession>A0A8S1PCP7</accession>
<keyword evidence="2" id="KW-0812">Transmembrane</keyword>
<keyword evidence="2" id="KW-0472">Membrane</keyword>
<dbReference type="Proteomes" id="UP000688137">
    <property type="component" value="Unassembled WGS sequence"/>
</dbReference>
<comment type="caution">
    <text evidence="3">The sequence shown here is derived from an EMBL/GenBank/DDBJ whole genome shotgun (WGS) entry which is preliminary data.</text>
</comment>
<protein>
    <recommendedName>
        <fullName evidence="5">Transmembrane protein</fullName>
    </recommendedName>
</protein>
<evidence type="ECO:0000256" key="2">
    <source>
        <dbReference type="SAM" id="Phobius"/>
    </source>
</evidence>